<dbReference type="InterPro" id="IPR037066">
    <property type="entry name" value="Plug_dom_sf"/>
</dbReference>
<evidence type="ECO:0000256" key="5">
    <source>
        <dbReference type="ARBA" id="ARBA00023136"/>
    </source>
</evidence>
<keyword evidence="6" id="KW-0998">Cell outer membrane</keyword>
<feature type="domain" description="TonB-dependent transporter Oar-like beta-barrel" evidence="9">
    <location>
        <begin position="246"/>
        <end position="314"/>
    </location>
</feature>
<keyword evidence="4" id="KW-0812">Transmembrane</keyword>
<keyword evidence="3" id="KW-1134">Transmembrane beta strand</keyword>
<dbReference type="Pfam" id="PF25183">
    <property type="entry name" value="OMP_b-brl_4"/>
    <property type="match status" value="2"/>
</dbReference>
<dbReference type="Gene3D" id="2.60.40.1120">
    <property type="entry name" value="Carboxypeptidase-like, regulatory domain"/>
    <property type="match status" value="1"/>
</dbReference>
<evidence type="ECO:0000313" key="11">
    <source>
        <dbReference type="Proteomes" id="UP000664417"/>
    </source>
</evidence>
<dbReference type="SUPFAM" id="SSF56935">
    <property type="entry name" value="Porins"/>
    <property type="match status" value="1"/>
</dbReference>
<dbReference type="Pfam" id="PF07715">
    <property type="entry name" value="Plug"/>
    <property type="match status" value="1"/>
</dbReference>
<dbReference type="InterPro" id="IPR012910">
    <property type="entry name" value="Plug_dom"/>
</dbReference>
<dbReference type="PANTHER" id="PTHR30069">
    <property type="entry name" value="TONB-DEPENDENT OUTER MEMBRANE RECEPTOR"/>
    <property type="match status" value="1"/>
</dbReference>
<comment type="caution">
    <text evidence="10">The sequence shown here is derived from an EMBL/GenBank/DDBJ whole genome shotgun (WGS) entry which is preliminary data.</text>
</comment>
<evidence type="ECO:0000256" key="2">
    <source>
        <dbReference type="ARBA" id="ARBA00022448"/>
    </source>
</evidence>
<dbReference type="InterPro" id="IPR057601">
    <property type="entry name" value="Oar-like_b-barrel"/>
</dbReference>
<accession>A0A8J7QGF0</accession>
<organism evidence="10 11">
    <name type="scientific">Acanthopleuribacter pedis</name>
    <dbReference type="NCBI Taxonomy" id="442870"/>
    <lineage>
        <taxon>Bacteria</taxon>
        <taxon>Pseudomonadati</taxon>
        <taxon>Acidobacteriota</taxon>
        <taxon>Holophagae</taxon>
        <taxon>Acanthopleuribacterales</taxon>
        <taxon>Acanthopleuribacteraceae</taxon>
        <taxon>Acanthopleuribacter</taxon>
    </lineage>
</organism>
<dbReference type="Gene3D" id="2.170.130.10">
    <property type="entry name" value="TonB-dependent receptor, plug domain"/>
    <property type="match status" value="1"/>
</dbReference>
<dbReference type="SUPFAM" id="SSF49464">
    <property type="entry name" value="Carboxypeptidase regulatory domain-like"/>
    <property type="match status" value="1"/>
</dbReference>
<dbReference type="GO" id="GO:0044718">
    <property type="term" value="P:siderophore transmembrane transport"/>
    <property type="evidence" value="ECO:0007669"/>
    <property type="project" value="TreeGrafter"/>
</dbReference>
<feature type="chain" id="PRO_5035178976" evidence="7">
    <location>
        <begin position="22"/>
        <end position="1079"/>
    </location>
</feature>
<dbReference type="InterPro" id="IPR036942">
    <property type="entry name" value="Beta-barrel_TonB_sf"/>
</dbReference>
<dbReference type="Gene3D" id="2.40.170.20">
    <property type="entry name" value="TonB-dependent receptor, beta-barrel domain"/>
    <property type="match status" value="1"/>
</dbReference>
<dbReference type="AlphaFoldDB" id="A0A8J7QGF0"/>
<evidence type="ECO:0000313" key="10">
    <source>
        <dbReference type="EMBL" id="MBO1319610.1"/>
    </source>
</evidence>
<evidence type="ECO:0000256" key="3">
    <source>
        <dbReference type="ARBA" id="ARBA00022452"/>
    </source>
</evidence>
<reference evidence="10" key="1">
    <citation type="submission" date="2021-03" db="EMBL/GenBank/DDBJ databases">
        <authorList>
            <person name="Wang G."/>
        </authorList>
    </citation>
    <scope>NUCLEOTIDE SEQUENCE</scope>
    <source>
        <strain evidence="10">KCTC 12899</strain>
    </source>
</reference>
<keyword evidence="2" id="KW-0813">Transport</keyword>
<feature type="domain" description="TonB-dependent receptor plug" evidence="8">
    <location>
        <begin position="134"/>
        <end position="243"/>
    </location>
</feature>
<proteinExistence type="predicted"/>
<comment type="subcellular location">
    <subcellularLocation>
        <location evidence="1">Cell outer membrane</location>
        <topology evidence="1">Multi-pass membrane protein</topology>
    </subcellularLocation>
</comment>
<protein>
    <submittedName>
        <fullName evidence="10">TonB-dependent receptor</fullName>
    </submittedName>
</protein>
<evidence type="ECO:0000259" key="8">
    <source>
        <dbReference type="Pfam" id="PF07715"/>
    </source>
</evidence>
<keyword evidence="7" id="KW-0732">Signal</keyword>
<keyword evidence="11" id="KW-1185">Reference proteome</keyword>
<evidence type="ECO:0000256" key="6">
    <source>
        <dbReference type="ARBA" id="ARBA00023237"/>
    </source>
</evidence>
<evidence type="ECO:0000259" key="9">
    <source>
        <dbReference type="Pfam" id="PF25183"/>
    </source>
</evidence>
<name>A0A8J7QGF0_9BACT</name>
<dbReference type="Pfam" id="PF13620">
    <property type="entry name" value="CarboxypepD_reg"/>
    <property type="match status" value="1"/>
</dbReference>
<gene>
    <name evidence="10" type="ORF">J3U88_14130</name>
</gene>
<dbReference type="Proteomes" id="UP000664417">
    <property type="component" value="Unassembled WGS sequence"/>
</dbReference>
<dbReference type="RefSeq" id="WP_207859516.1">
    <property type="nucleotide sequence ID" value="NZ_JAFREP010000013.1"/>
</dbReference>
<feature type="domain" description="TonB-dependent transporter Oar-like beta-barrel" evidence="9">
    <location>
        <begin position="361"/>
        <end position="1016"/>
    </location>
</feature>
<dbReference type="PANTHER" id="PTHR30069:SF46">
    <property type="entry name" value="OAR PROTEIN"/>
    <property type="match status" value="1"/>
</dbReference>
<dbReference type="GO" id="GO:0009279">
    <property type="term" value="C:cell outer membrane"/>
    <property type="evidence" value="ECO:0007669"/>
    <property type="project" value="UniProtKB-SubCell"/>
</dbReference>
<evidence type="ECO:0000256" key="1">
    <source>
        <dbReference type="ARBA" id="ARBA00004571"/>
    </source>
</evidence>
<keyword evidence="10" id="KW-0675">Receptor</keyword>
<dbReference type="InterPro" id="IPR039426">
    <property type="entry name" value="TonB-dep_rcpt-like"/>
</dbReference>
<dbReference type="GO" id="GO:0015344">
    <property type="term" value="F:siderophore uptake transmembrane transporter activity"/>
    <property type="evidence" value="ECO:0007669"/>
    <property type="project" value="TreeGrafter"/>
</dbReference>
<evidence type="ECO:0000256" key="4">
    <source>
        <dbReference type="ARBA" id="ARBA00022692"/>
    </source>
</evidence>
<dbReference type="InterPro" id="IPR008969">
    <property type="entry name" value="CarboxyPept-like_regulatory"/>
</dbReference>
<dbReference type="EMBL" id="JAFREP010000013">
    <property type="protein sequence ID" value="MBO1319610.1"/>
    <property type="molecule type" value="Genomic_DNA"/>
</dbReference>
<feature type="signal peptide" evidence="7">
    <location>
        <begin position="1"/>
        <end position="21"/>
    </location>
</feature>
<keyword evidence="5" id="KW-0472">Membrane</keyword>
<sequence>MKYFKSMMCMLCITWASLAMAQGVTTANLTGVVVDPSDQPLPGAVINGVHEPTGTRYSAVSRADGRFDLRNVRVGGPYTITASMPGFKTQQQNNLYLKLGDTQSLNFKMTVDAIEETLVVVAETNALINAGRQGSESSVSQESIEKLPTVNRTITDYTRTNPYFQDFDSDGGASTFSVAGRNNRYNSILIDGAVNNDLFGLTASGTPGGQAEAPPVSLEAIQEIQLLVSPYDVRQGGFSGGGVNAITKSGTNDFSGSVFHYSKTDSQFGEFIGDDGDPVELGDFEETQTGFSIGGPIVKDKIFFFASAESRRRDVPTGFEIRADNASGSGQNFGFFAEAQEFIEILNGYGYDPGGLNEVTRNTDNDTIFVRFDFNIGDAHQLTLRHNYVDAENLILNPDAFAYNFPGNAQLFPNETNSTVLQLNSSLGEFYNEFRVSYQTIKDRRTGQGQPFPWVEIENIDPNNVFPNDEFRGRIGDEFEAGTERFSTANSLDQSIIEITNDLTFFRGAHTITIGTHNELFDFDNLFIRENFGAYQFDTLEDFRNGWARQYDYSFSATDDPKQSAKFDAQQLGFYVGDQWTVNPTLTVTMGLRVDIPLFPDEPTRNPVLDTFSWYRDNPIENPNAQLETGGLSTTNTPDGNMLWSPRVGFNWDITGDGTQQLRGGAGVFSGRTPYVWLSNQYANTGIEFTRIRATIDGDASRDNHIPFNPDPNNQPEFIPDVDIDTNEIDVIDPDFKLPQVFRGNLAYDHDLGFWGIVASAEVIFSQNMNEILYQNLNIIPQRNADGSIATAFDGRPLWESQDNDLSDVIYLTNTSEGDSVSFNVKLERPWRDGFQWFVSYLHNSSDSVNDGTSSQAFSNWRFVPNSGDPNNPETAASRFGIEDRFSASVAYDFKFADNYTLTVSGFYNAQSGRPFSYIFNGDVNGDGQRSNDLLYVPATMDEVEWRGPREMSTQEIWDTFSEFVNADDGLNFGEIASRNNSRAPWRHQLDLSASLKAKFNRYSVQAYVNLFNIANLLDDEDGLVEYVSFSTFQLIRYRGTNSEGKPIYQLNATELDNRFETDPLRSRWQGQFGLRFSF</sequence>
<evidence type="ECO:0000256" key="7">
    <source>
        <dbReference type="SAM" id="SignalP"/>
    </source>
</evidence>